<dbReference type="Proteomes" id="UP001218218">
    <property type="component" value="Unassembled WGS sequence"/>
</dbReference>
<keyword evidence="3" id="KW-1185">Reference proteome</keyword>
<feature type="compositionally biased region" description="Basic and acidic residues" evidence="1">
    <location>
        <begin position="1"/>
        <end position="15"/>
    </location>
</feature>
<reference evidence="2" key="1">
    <citation type="submission" date="2023-03" db="EMBL/GenBank/DDBJ databases">
        <title>Massive genome expansion in bonnet fungi (Mycena s.s.) driven by repeated elements and novel gene families across ecological guilds.</title>
        <authorList>
            <consortium name="Lawrence Berkeley National Laboratory"/>
            <person name="Harder C.B."/>
            <person name="Miyauchi S."/>
            <person name="Viragh M."/>
            <person name="Kuo A."/>
            <person name="Thoen E."/>
            <person name="Andreopoulos B."/>
            <person name="Lu D."/>
            <person name="Skrede I."/>
            <person name="Drula E."/>
            <person name="Henrissat B."/>
            <person name="Morin E."/>
            <person name="Kohler A."/>
            <person name="Barry K."/>
            <person name="LaButti K."/>
            <person name="Morin E."/>
            <person name="Salamov A."/>
            <person name="Lipzen A."/>
            <person name="Mereny Z."/>
            <person name="Hegedus B."/>
            <person name="Baldrian P."/>
            <person name="Stursova M."/>
            <person name="Weitz H."/>
            <person name="Taylor A."/>
            <person name="Grigoriev I.V."/>
            <person name="Nagy L.G."/>
            <person name="Martin F."/>
            <person name="Kauserud H."/>
        </authorList>
    </citation>
    <scope>NUCLEOTIDE SEQUENCE</scope>
    <source>
        <strain evidence="2">CBHHK002</strain>
    </source>
</reference>
<dbReference type="EMBL" id="JARIHO010000021">
    <property type="protein sequence ID" value="KAJ7346126.1"/>
    <property type="molecule type" value="Genomic_DNA"/>
</dbReference>
<evidence type="ECO:0000313" key="3">
    <source>
        <dbReference type="Proteomes" id="UP001218218"/>
    </source>
</evidence>
<dbReference type="AlphaFoldDB" id="A0AAD7EQY6"/>
<protein>
    <submittedName>
        <fullName evidence="2">Uncharacterized protein</fullName>
    </submittedName>
</protein>
<evidence type="ECO:0000256" key="1">
    <source>
        <dbReference type="SAM" id="MobiDB-lite"/>
    </source>
</evidence>
<feature type="compositionally biased region" description="Polar residues" evidence="1">
    <location>
        <begin position="18"/>
        <end position="35"/>
    </location>
</feature>
<organism evidence="2 3">
    <name type="scientific">Mycena albidolilacea</name>
    <dbReference type="NCBI Taxonomy" id="1033008"/>
    <lineage>
        <taxon>Eukaryota</taxon>
        <taxon>Fungi</taxon>
        <taxon>Dikarya</taxon>
        <taxon>Basidiomycota</taxon>
        <taxon>Agaricomycotina</taxon>
        <taxon>Agaricomycetes</taxon>
        <taxon>Agaricomycetidae</taxon>
        <taxon>Agaricales</taxon>
        <taxon>Marasmiineae</taxon>
        <taxon>Mycenaceae</taxon>
        <taxon>Mycena</taxon>
    </lineage>
</organism>
<evidence type="ECO:0000313" key="2">
    <source>
        <dbReference type="EMBL" id="KAJ7346126.1"/>
    </source>
</evidence>
<gene>
    <name evidence="2" type="ORF">DFH08DRAFT_809963</name>
</gene>
<sequence>MGINQSDDKAAKKDGIWNGNQTWPSTARKNVSGKTGATATKVNAISTKPTENCRAYLQNLSDRESYCLNGTRIMAAESVVGWTNSWAMMDSEAQKTAERTDLDHVLPPGFDRNRYISPTSTAASLSCTLLGSSPQHLQCRYRICTNTPGMEAIRGASSYADLRSQGRRRFYESIGRIHGDGTREPVYKFSNGGHFHRCVLGETDSDVAPEFQKPLIDPSKMVRLIS</sequence>
<comment type="caution">
    <text evidence="2">The sequence shown here is derived from an EMBL/GenBank/DDBJ whole genome shotgun (WGS) entry which is preliminary data.</text>
</comment>
<proteinExistence type="predicted"/>
<feature type="region of interest" description="Disordered" evidence="1">
    <location>
        <begin position="1"/>
        <end position="35"/>
    </location>
</feature>
<accession>A0AAD7EQY6</accession>
<name>A0AAD7EQY6_9AGAR</name>